<comment type="caution">
    <text evidence="2">The sequence shown here is derived from an EMBL/GenBank/DDBJ whole genome shotgun (WGS) entry which is preliminary data.</text>
</comment>
<reference evidence="2" key="1">
    <citation type="submission" date="2022-08" db="EMBL/GenBank/DDBJ databases">
        <authorList>
            <consortium name="DOE Joint Genome Institute"/>
            <person name="Min B."/>
            <person name="Riley R."/>
            <person name="Sierra-Patev S."/>
            <person name="Naranjo-Ortiz M."/>
            <person name="Looney B."/>
            <person name="Konkel Z."/>
            <person name="Slot J.C."/>
            <person name="Sakamoto Y."/>
            <person name="Steenwyk J.L."/>
            <person name="Rokas A."/>
            <person name="Carro J."/>
            <person name="Camarero S."/>
            <person name="Ferreira P."/>
            <person name="Molpeceres G."/>
            <person name="Ruiz-Duenas F.J."/>
            <person name="Serrano A."/>
            <person name="Henrissat B."/>
            <person name="Drula E."/>
            <person name="Hughes K.W."/>
            <person name="Mata J.L."/>
            <person name="Ishikawa N.K."/>
            <person name="Vargas-Isla R."/>
            <person name="Ushijima S."/>
            <person name="Smith C.A."/>
            <person name="Ahrendt S."/>
            <person name="Andreopoulos W."/>
            <person name="He G."/>
            <person name="Labutti K."/>
            <person name="Lipzen A."/>
            <person name="Ng V."/>
            <person name="Sandor L."/>
            <person name="Barry K."/>
            <person name="Martinez A.T."/>
            <person name="Xiao Y."/>
            <person name="Gibbons J.G."/>
            <person name="Terashima K."/>
            <person name="Hibbett D.S."/>
            <person name="Grigoriev I.V."/>
        </authorList>
    </citation>
    <scope>NUCLEOTIDE SEQUENCE</scope>
    <source>
        <strain evidence="2">TFB7829</strain>
    </source>
</reference>
<name>A0AA38URY9_9AGAR</name>
<keyword evidence="1" id="KW-0472">Membrane</keyword>
<proteinExistence type="predicted"/>
<gene>
    <name evidence="2" type="ORF">F5890DRAFT_1287846</name>
</gene>
<evidence type="ECO:0000313" key="2">
    <source>
        <dbReference type="EMBL" id="KAJ3984577.1"/>
    </source>
</evidence>
<feature type="transmembrane region" description="Helical" evidence="1">
    <location>
        <begin position="108"/>
        <end position="126"/>
    </location>
</feature>
<sequence length="361" mass="40824">MSYQIRIASVFPVPMYDRQSLLGDPPFVPDLAYLWTPFITFHVLGEAGSILLILTYFFSRNVHRHPTLVNFWITWIVYSVSYSVLLYDRRQYTHPDTLCRVQAAMVDGSPSMVVTAGLIAVIQLWRRMHRPSQAIYKLPATTKQKSQIRLVLCIIAPYVVFLAFGIGSALVGRRDSLLTNPSNGLYCSLKEDGFSRYGIPAYCTAVMSCLLGFEVAIAVKYWKIRTTTSRAFTLLKRDVHFSLILRMLLFNVISVMVLSISIIFISDWLVPWLYMMQATLPLFSVCVFGTQQDFLMIWACWRRPTTKPQLRSLHIVTSGANLPPIPSIGVPDTSFAGGFRTRSASLSLSIERVTVSDEEPV</sequence>
<feature type="transmembrane region" description="Helical" evidence="1">
    <location>
        <begin position="147"/>
        <end position="171"/>
    </location>
</feature>
<feature type="transmembrane region" description="Helical" evidence="1">
    <location>
        <begin position="278"/>
        <end position="301"/>
    </location>
</feature>
<organism evidence="2 3">
    <name type="scientific">Lentinula detonsa</name>
    <dbReference type="NCBI Taxonomy" id="2804962"/>
    <lineage>
        <taxon>Eukaryota</taxon>
        <taxon>Fungi</taxon>
        <taxon>Dikarya</taxon>
        <taxon>Basidiomycota</taxon>
        <taxon>Agaricomycotina</taxon>
        <taxon>Agaricomycetes</taxon>
        <taxon>Agaricomycetidae</taxon>
        <taxon>Agaricales</taxon>
        <taxon>Marasmiineae</taxon>
        <taxon>Omphalotaceae</taxon>
        <taxon>Lentinula</taxon>
    </lineage>
</organism>
<dbReference type="AlphaFoldDB" id="A0AA38URY9"/>
<dbReference type="EMBL" id="MU801985">
    <property type="protein sequence ID" value="KAJ3984577.1"/>
    <property type="molecule type" value="Genomic_DNA"/>
</dbReference>
<feature type="transmembrane region" description="Helical" evidence="1">
    <location>
        <begin position="32"/>
        <end position="57"/>
    </location>
</feature>
<evidence type="ECO:0000313" key="3">
    <source>
        <dbReference type="Proteomes" id="UP001163850"/>
    </source>
</evidence>
<dbReference type="Proteomes" id="UP001163850">
    <property type="component" value="Unassembled WGS sequence"/>
</dbReference>
<feature type="transmembrane region" description="Helical" evidence="1">
    <location>
        <begin position="243"/>
        <end position="266"/>
    </location>
</feature>
<accession>A0AA38URY9</accession>
<keyword evidence="1" id="KW-0812">Transmembrane</keyword>
<evidence type="ECO:0000256" key="1">
    <source>
        <dbReference type="SAM" id="Phobius"/>
    </source>
</evidence>
<protein>
    <submittedName>
        <fullName evidence="2">Uncharacterized protein</fullName>
    </submittedName>
</protein>
<feature type="transmembrane region" description="Helical" evidence="1">
    <location>
        <begin position="69"/>
        <end position="88"/>
    </location>
</feature>
<feature type="transmembrane region" description="Helical" evidence="1">
    <location>
        <begin position="199"/>
        <end position="222"/>
    </location>
</feature>
<keyword evidence="1" id="KW-1133">Transmembrane helix</keyword>